<reference evidence="1 2" key="1">
    <citation type="submission" date="2019-02" db="EMBL/GenBank/DDBJ databases">
        <title>Genome sequencing of the rare red list fungi Hericium alpestre (H. flagellum).</title>
        <authorList>
            <person name="Buettner E."/>
            <person name="Kellner H."/>
        </authorList>
    </citation>
    <scope>NUCLEOTIDE SEQUENCE [LARGE SCALE GENOMIC DNA]</scope>
    <source>
        <strain evidence="1 2">DSM 108284</strain>
    </source>
</reference>
<evidence type="ECO:0000313" key="2">
    <source>
        <dbReference type="Proteomes" id="UP000298061"/>
    </source>
</evidence>
<comment type="caution">
    <text evidence="1">The sequence shown here is derived from an EMBL/GenBank/DDBJ whole genome shotgun (WGS) entry which is preliminary data.</text>
</comment>
<organism evidence="1 2">
    <name type="scientific">Hericium alpestre</name>
    <dbReference type="NCBI Taxonomy" id="135208"/>
    <lineage>
        <taxon>Eukaryota</taxon>
        <taxon>Fungi</taxon>
        <taxon>Dikarya</taxon>
        <taxon>Basidiomycota</taxon>
        <taxon>Agaricomycotina</taxon>
        <taxon>Agaricomycetes</taxon>
        <taxon>Russulales</taxon>
        <taxon>Hericiaceae</taxon>
        <taxon>Hericium</taxon>
    </lineage>
</organism>
<proteinExistence type="predicted"/>
<feature type="non-terminal residue" evidence="1">
    <location>
        <position position="1"/>
    </location>
</feature>
<keyword evidence="2" id="KW-1185">Reference proteome</keyword>
<dbReference type="Proteomes" id="UP000298061">
    <property type="component" value="Unassembled WGS sequence"/>
</dbReference>
<evidence type="ECO:0000313" key="1">
    <source>
        <dbReference type="EMBL" id="TFY79009.1"/>
    </source>
</evidence>
<gene>
    <name evidence="1" type="ORF">EWM64_g5000</name>
</gene>
<dbReference type="STRING" id="135208.A0A4Y9ZZQ1"/>
<sequence length="52" mass="5248">GTYRLSSINSAANHQPVLVAVAQHGSMDDQIYFTVTADGKAAAGSAAKGGKN</sequence>
<protein>
    <submittedName>
        <fullName evidence="1">Uncharacterized protein</fullName>
    </submittedName>
</protein>
<dbReference type="OrthoDB" id="2336871at2759"/>
<dbReference type="AlphaFoldDB" id="A0A4Y9ZZQ1"/>
<dbReference type="EMBL" id="SFCI01000576">
    <property type="protein sequence ID" value="TFY79009.1"/>
    <property type="molecule type" value="Genomic_DNA"/>
</dbReference>
<name>A0A4Y9ZZQ1_9AGAM</name>
<accession>A0A4Y9ZZQ1</accession>